<dbReference type="WBParaSite" id="nRc.2.0.1.t29789-RA">
    <property type="protein sequence ID" value="nRc.2.0.1.t29789-RA"/>
    <property type="gene ID" value="nRc.2.0.1.g29789"/>
</dbReference>
<evidence type="ECO:0000256" key="1">
    <source>
        <dbReference type="SAM" id="MobiDB-lite"/>
    </source>
</evidence>
<proteinExistence type="predicted"/>
<protein>
    <submittedName>
        <fullName evidence="3">Uncharacterized protein</fullName>
    </submittedName>
</protein>
<keyword evidence="2" id="KW-1185">Reference proteome</keyword>
<feature type="region of interest" description="Disordered" evidence="1">
    <location>
        <begin position="15"/>
        <end position="37"/>
    </location>
</feature>
<name>A0A915JUP8_ROMCU</name>
<evidence type="ECO:0000313" key="3">
    <source>
        <dbReference type="WBParaSite" id="nRc.2.0.1.t29789-RA"/>
    </source>
</evidence>
<dbReference type="AlphaFoldDB" id="A0A915JUP8"/>
<accession>A0A915JUP8</accession>
<dbReference type="Proteomes" id="UP000887565">
    <property type="component" value="Unplaced"/>
</dbReference>
<reference evidence="3" key="1">
    <citation type="submission" date="2022-11" db="UniProtKB">
        <authorList>
            <consortium name="WormBaseParasite"/>
        </authorList>
    </citation>
    <scope>IDENTIFICATION</scope>
</reference>
<feature type="compositionally biased region" description="Pro residues" evidence="1">
    <location>
        <begin position="16"/>
        <end position="25"/>
    </location>
</feature>
<sequence length="132" mass="14879">MCITRSIDNALWNIRPPAPDDPFPNPDKESRNPWAHLNRPKSRDFIIDQSSAPKRPVFANATRDNCLWIRGRVFCSNSANEHNGRTAVAYFVDSSKGRIDETYTSKNGLFSVFGCSPHSFATSDNRIFDSQA</sequence>
<organism evidence="2 3">
    <name type="scientific">Romanomermis culicivorax</name>
    <name type="common">Nematode worm</name>
    <dbReference type="NCBI Taxonomy" id="13658"/>
    <lineage>
        <taxon>Eukaryota</taxon>
        <taxon>Metazoa</taxon>
        <taxon>Ecdysozoa</taxon>
        <taxon>Nematoda</taxon>
        <taxon>Enoplea</taxon>
        <taxon>Dorylaimia</taxon>
        <taxon>Mermithida</taxon>
        <taxon>Mermithoidea</taxon>
        <taxon>Mermithidae</taxon>
        <taxon>Romanomermis</taxon>
    </lineage>
</organism>
<evidence type="ECO:0000313" key="2">
    <source>
        <dbReference type="Proteomes" id="UP000887565"/>
    </source>
</evidence>